<gene>
    <name evidence="2" type="ORF">Slati_4505300</name>
</gene>
<feature type="region of interest" description="Disordered" evidence="1">
    <location>
        <begin position="1"/>
        <end position="40"/>
    </location>
</feature>
<reference evidence="2" key="2">
    <citation type="journal article" date="2024" name="Plant">
        <title>Genomic evolution and insights into agronomic trait innovations of Sesamum species.</title>
        <authorList>
            <person name="Miao H."/>
            <person name="Wang L."/>
            <person name="Qu L."/>
            <person name="Liu H."/>
            <person name="Sun Y."/>
            <person name="Le M."/>
            <person name="Wang Q."/>
            <person name="Wei S."/>
            <person name="Zheng Y."/>
            <person name="Lin W."/>
            <person name="Duan Y."/>
            <person name="Cao H."/>
            <person name="Xiong S."/>
            <person name="Wang X."/>
            <person name="Wei L."/>
            <person name="Li C."/>
            <person name="Ma Q."/>
            <person name="Ju M."/>
            <person name="Zhao R."/>
            <person name="Li G."/>
            <person name="Mu C."/>
            <person name="Tian Q."/>
            <person name="Mei H."/>
            <person name="Zhang T."/>
            <person name="Gao T."/>
            <person name="Zhang H."/>
        </authorList>
    </citation>
    <scope>NUCLEOTIDE SEQUENCE</scope>
    <source>
        <strain evidence="2">KEN1</strain>
    </source>
</reference>
<feature type="compositionally biased region" description="Polar residues" evidence="1">
    <location>
        <begin position="1"/>
        <end position="21"/>
    </location>
</feature>
<dbReference type="EMBL" id="JACGWN010000016">
    <property type="protein sequence ID" value="KAL0395391.1"/>
    <property type="molecule type" value="Genomic_DNA"/>
</dbReference>
<evidence type="ECO:0008006" key="3">
    <source>
        <dbReference type="Google" id="ProtNLM"/>
    </source>
</evidence>
<organism evidence="2">
    <name type="scientific">Sesamum latifolium</name>
    <dbReference type="NCBI Taxonomy" id="2727402"/>
    <lineage>
        <taxon>Eukaryota</taxon>
        <taxon>Viridiplantae</taxon>
        <taxon>Streptophyta</taxon>
        <taxon>Embryophyta</taxon>
        <taxon>Tracheophyta</taxon>
        <taxon>Spermatophyta</taxon>
        <taxon>Magnoliopsida</taxon>
        <taxon>eudicotyledons</taxon>
        <taxon>Gunneridae</taxon>
        <taxon>Pentapetalae</taxon>
        <taxon>asterids</taxon>
        <taxon>lamiids</taxon>
        <taxon>Lamiales</taxon>
        <taxon>Pedaliaceae</taxon>
        <taxon>Sesamum</taxon>
    </lineage>
</organism>
<feature type="region of interest" description="Disordered" evidence="1">
    <location>
        <begin position="93"/>
        <end position="114"/>
    </location>
</feature>
<sequence length="415" mass="46523">MANSNNEGDQGSYGGNSSLPATSDPAVSPVDPVLGDIGIPGPDPTPRVYISALVPAPDQTVGPAVLNPLLCEQLQHFIMDTVNSALRGSQASGVSASSQVERGGTPASRGVDEQVPARLQQDRSLPVDFGVKKTVGHQPPDIWRSLKKEMVELREQVTRETLFTERGVPFSEQIMIEELLIHFRAPAHLPANDGSTDLVEHIRKFENAALLNRSRKYKKSTISLFGIKQEEKKTLRAYVQRFNTTVLEVPTPHQEVLASAFTQGLRGGPLFESLAKRPAVDFLDVLARTEKYMNLEDAWLVKNNEKDRKKENESVAPRRARGDSQGRFNPLDPKNDQYTPLITSPARILMAIDRLPALQWPKGAEEGPLLPKSKYFCRYHREYGHDTNHYRQLRQERERLIQAGYLKDYVDKEKK</sequence>
<name>A0AAW2SS67_9LAMI</name>
<accession>A0AAW2SS67</accession>
<feature type="region of interest" description="Disordered" evidence="1">
    <location>
        <begin position="306"/>
        <end position="337"/>
    </location>
</feature>
<dbReference type="PANTHER" id="PTHR33223:SF10">
    <property type="entry name" value="AMINOTRANSFERASE-LIKE PLANT MOBILE DOMAIN-CONTAINING PROTEIN"/>
    <property type="match status" value="1"/>
</dbReference>
<dbReference type="PANTHER" id="PTHR33223">
    <property type="entry name" value="CCHC-TYPE DOMAIN-CONTAINING PROTEIN"/>
    <property type="match status" value="1"/>
</dbReference>
<evidence type="ECO:0000313" key="2">
    <source>
        <dbReference type="EMBL" id="KAL0395391.1"/>
    </source>
</evidence>
<proteinExistence type="predicted"/>
<comment type="caution">
    <text evidence="2">The sequence shown here is derived from an EMBL/GenBank/DDBJ whole genome shotgun (WGS) entry which is preliminary data.</text>
</comment>
<reference evidence="2" key="1">
    <citation type="submission" date="2020-06" db="EMBL/GenBank/DDBJ databases">
        <authorList>
            <person name="Li T."/>
            <person name="Hu X."/>
            <person name="Zhang T."/>
            <person name="Song X."/>
            <person name="Zhang H."/>
            <person name="Dai N."/>
            <person name="Sheng W."/>
            <person name="Hou X."/>
            <person name="Wei L."/>
        </authorList>
    </citation>
    <scope>NUCLEOTIDE SEQUENCE</scope>
    <source>
        <strain evidence="2">KEN1</strain>
        <tissue evidence="2">Leaf</tissue>
    </source>
</reference>
<protein>
    <recommendedName>
        <fullName evidence="3">Retrotransposon gag domain-containing protein</fullName>
    </recommendedName>
</protein>
<evidence type="ECO:0000256" key="1">
    <source>
        <dbReference type="SAM" id="MobiDB-lite"/>
    </source>
</evidence>
<dbReference type="AlphaFoldDB" id="A0AAW2SS67"/>